<accession>A0A645AY50</accession>
<name>A0A645AY50_9ZZZZ</name>
<dbReference type="EMBL" id="VSSQ01014809">
    <property type="protein sequence ID" value="MPM54454.1"/>
    <property type="molecule type" value="Genomic_DNA"/>
</dbReference>
<comment type="caution">
    <text evidence="1">The sequence shown here is derived from an EMBL/GenBank/DDBJ whole genome shotgun (WGS) entry which is preliminary data.</text>
</comment>
<protein>
    <submittedName>
        <fullName evidence="1">Uncharacterized protein</fullName>
    </submittedName>
</protein>
<evidence type="ECO:0000313" key="1">
    <source>
        <dbReference type="EMBL" id="MPM54454.1"/>
    </source>
</evidence>
<dbReference type="AlphaFoldDB" id="A0A645AY50"/>
<proteinExistence type="predicted"/>
<sequence length="139" mass="15461">MPKPQPEYDIKDFLRACKGNGRQPSNVVLMGGVLETAASHFSLKTKEATLAFINAGGLEDLEFVNSIEYRRSFEVPPPICDAYHFKSGFSVGYISFFFSESNRKWIIKSFHRDDACGPTIMEFALRKAGSLPASLEGSE</sequence>
<reference evidence="1" key="1">
    <citation type="submission" date="2019-08" db="EMBL/GenBank/DDBJ databases">
        <authorList>
            <person name="Kucharzyk K."/>
            <person name="Murdoch R.W."/>
            <person name="Higgins S."/>
            <person name="Loffler F."/>
        </authorList>
    </citation>
    <scope>NUCLEOTIDE SEQUENCE</scope>
</reference>
<gene>
    <name evidence="1" type="ORF">SDC9_101232</name>
</gene>
<organism evidence="1">
    <name type="scientific">bioreactor metagenome</name>
    <dbReference type="NCBI Taxonomy" id="1076179"/>
    <lineage>
        <taxon>unclassified sequences</taxon>
        <taxon>metagenomes</taxon>
        <taxon>ecological metagenomes</taxon>
    </lineage>
</organism>